<feature type="compositionally biased region" description="Basic residues" evidence="15">
    <location>
        <begin position="17"/>
        <end position="27"/>
    </location>
</feature>
<comment type="catalytic activity">
    <reaction evidence="10">
        <text>5,6-dihydrouridine(16) in tRNA + NADP(+) = uridine(16) in tRNA + NADPH + H(+)</text>
        <dbReference type="Rhea" id="RHEA:53376"/>
        <dbReference type="Rhea" id="RHEA-COMP:13543"/>
        <dbReference type="Rhea" id="RHEA-COMP:13544"/>
        <dbReference type="ChEBI" id="CHEBI:15378"/>
        <dbReference type="ChEBI" id="CHEBI:57783"/>
        <dbReference type="ChEBI" id="CHEBI:58349"/>
        <dbReference type="ChEBI" id="CHEBI:65315"/>
        <dbReference type="ChEBI" id="CHEBI:74443"/>
        <dbReference type="EC" id="1.3.1.88"/>
    </reaction>
    <physiologicalReaction direction="right-to-left" evidence="10">
        <dbReference type="Rhea" id="RHEA:53378"/>
    </physiologicalReaction>
</comment>
<reference evidence="17 18" key="1">
    <citation type="journal article" date="2020" name="G3 (Bethesda)">
        <title>Improved Reference Genome for Cyclotella cryptica CCMP332, a Model for Cell Wall Morphogenesis, Salinity Adaptation, and Lipid Production in Diatoms (Bacillariophyta).</title>
        <authorList>
            <person name="Roberts W.R."/>
            <person name="Downey K.M."/>
            <person name="Ruck E.C."/>
            <person name="Traller J.C."/>
            <person name="Alverson A.J."/>
        </authorList>
    </citation>
    <scope>NUCLEOTIDE SEQUENCE [LARGE SCALE GENOMIC DNA]</scope>
    <source>
        <strain evidence="17 18">CCMP332</strain>
    </source>
</reference>
<keyword evidence="3 14" id="KW-0288">FMN</keyword>
<dbReference type="Pfam" id="PF01207">
    <property type="entry name" value="Dus"/>
    <property type="match status" value="1"/>
</dbReference>
<evidence type="ECO:0000256" key="6">
    <source>
        <dbReference type="ARBA" id="ARBA00023002"/>
    </source>
</evidence>
<feature type="domain" description="C3H1-type" evidence="16">
    <location>
        <begin position="668"/>
        <end position="697"/>
    </location>
</feature>
<dbReference type="PANTHER" id="PTHR11082">
    <property type="entry name" value="TRNA-DIHYDROURIDINE SYNTHASE"/>
    <property type="match status" value="1"/>
</dbReference>
<keyword evidence="4 14" id="KW-0819">tRNA processing</keyword>
<feature type="region of interest" description="Disordered" evidence="15">
    <location>
        <begin position="1"/>
        <end position="144"/>
    </location>
</feature>
<dbReference type="PANTHER" id="PTHR11082:SF5">
    <property type="entry name" value="TRNA-DIHYDROURIDINE(16_17) SYNTHASE [NAD(P)(+)]-LIKE"/>
    <property type="match status" value="1"/>
</dbReference>
<name>A0ABD3PUS1_9STRA</name>
<dbReference type="InterPro" id="IPR018517">
    <property type="entry name" value="tRNA_hU_synthase_CS"/>
</dbReference>
<dbReference type="InterPro" id="IPR035587">
    <property type="entry name" value="DUS-like_FMN-bd"/>
</dbReference>
<dbReference type="Proteomes" id="UP001516023">
    <property type="component" value="Unassembled WGS sequence"/>
</dbReference>
<keyword evidence="18" id="KW-1185">Reference proteome</keyword>
<keyword evidence="6 14" id="KW-0560">Oxidoreductase</keyword>
<accession>A0ABD3PUS1</accession>
<comment type="similarity">
    <text evidence="14">Belongs to the dus family. Dus3 subfamily.</text>
</comment>
<evidence type="ECO:0000313" key="18">
    <source>
        <dbReference type="Proteomes" id="UP001516023"/>
    </source>
</evidence>
<feature type="compositionally biased region" description="Basic residues" evidence="15">
    <location>
        <begin position="60"/>
        <end position="71"/>
    </location>
</feature>
<keyword evidence="5" id="KW-0521">NADP</keyword>
<dbReference type="PROSITE" id="PS01136">
    <property type="entry name" value="UPF0034"/>
    <property type="match status" value="1"/>
</dbReference>
<keyword evidence="13 14" id="KW-0862">Zinc</keyword>
<keyword evidence="7" id="KW-0520">NAD</keyword>
<evidence type="ECO:0000256" key="11">
    <source>
        <dbReference type="ARBA" id="ARBA00048934"/>
    </source>
</evidence>
<dbReference type="Gene3D" id="3.20.20.70">
    <property type="entry name" value="Aldolase class I"/>
    <property type="match status" value="1"/>
</dbReference>
<evidence type="ECO:0000256" key="1">
    <source>
        <dbReference type="ARBA" id="ARBA00001917"/>
    </source>
</evidence>
<organism evidence="17 18">
    <name type="scientific">Cyclotella cryptica</name>
    <dbReference type="NCBI Taxonomy" id="29204"/>
    <lineage>
        <taxon>Eukaryota</taxon>
        <taxon>Sar</taxon>
        <taxon>Stramenopiles</taxon>
        <taxon>Ochrophyta</taxon>
        <taxon>Bacillariophyta</taxon>
        <taxon>Coscinodiscophyceae</taxon>
        <taxon>Thalassiosirophycidae</taxon>
        <taxon>Stephanodiscales</taxon>
        <taxon>Stephanodiscaceae</taxon>
        <taxon>Cyclotella</taxon>
    </lineage>
</organism>
<evidence type="ECO:0000256" key="4">
    <source>
        <dbReference type="ARBA" id="ARBA00022694"/>
    </source>
</evidence>
<comment type="catalytic activity">
    <reaction evidence="11">
        <text>5,6-dihydrouridine(16) in tRNA + NAD(+) = uridine(16) in tRNA + NADH + H(+)</text>
        <dbReference type="Rhea" id="RHEA:53380"/>
        <dbReference type="Rhea" id="RHEA-COMP:13543"/>
        <dbReference type="Rhea" id="RHEA-COMP:13544"/>
        <dbReference type="ChEBI" id="CHEBI:15378"/>
        <dbReference type="ChEBI" id="CHEBI:57540"/>
        <dbReference type="ChEBI" id="CHEBI:57945"/>
        <dbReference type="ChEBI" id="CHEBI:65315"/>
        <dbReference type="ChEBI" id="CHEBI:74443"/>
        <dbReference type="EC" id="1.3.1.88"/>
    </reaction>
    <physiologicalReaction direction="right-to-left" evidence="11">
        <dbReference type="Rhea" id="RHEA:53382"/>
    </physiologicalReaction>
</comment>
<keyword evidence="2 14" id="KW-0285">Flavoprotein</keyword>
<dbReference type="SUPFAM" id="SSF51395">
    <property type="entry name" value="FMN-linked oxidoreductases"/>
    <property type="match status" value="1"/>
</dbReference>
<evidence type="ECO:0000256" key="14">
    <source>
        <dbReference type="RuleBase" id="RU291113"/>
    </source>
</evidence>
<dbReference type="GO" id="GO:0008270">
    <property type="term" value="F:zinc ion binding"/>
    <property type="evidence" value="ECO:0007669"/>
    <property type="project" value="UniProtKB-KW"/>
</dbReference>
<evidence type="ECO:0000256" key="12">
    <source>
        <dbReference type="ARBA" id="ARBA00049467"/>
    </source>
</evidence>
<dbReference type="EMBL" id="JABMIG020000108">
    <property type="protein sequence ID" value="KAL3791873.1"/>
    <property type="molecule type" value="Genomic_DNA"/>
</dbReference>
<evidence type="ECO:0000256" key="3">
    <source>
        <dbReference type="ARBA" id="ARBA00022643"/>
    </source>
</evidence>
<dbReference type="InterPro" id="IPR013785">
    <property type="entry name" value="Aldolase_TIM"/>
</dbReference>
<comment type="catalytic activity">
    <reaction evidence="12">
        <text>5,6-dihydrouridine(17) in tRNA + NADP(+) = uridine(17) in tRNA + NADPH + H(+)</text>
        <dbReference type="Rhea" id="RHEA:53368"/>
        <dbReference type="Rhea" id="RHEA-COMP:13541"/>
        <dbReference type="Rhea" id="RHEA-COMP:13542"/>
        <dbReference type="ChEBI" id="CHEBI:15378"/>
        <dbReference type="ChEBI" id="CHEBI:57783"/>
        <dbReference type="ChEBI" id="CHEBI:58349"/>
        <dbReference type="ChEBI" id="CHEBI:65315"/>
        <dbReference type="ChEBI" id="CHEBI:74443"/>
        <dbReference type="EC" id="1.3.1.88"/>
    </reaction>
    <physiologicalReaction direction="right-to-left" evidence="12">
        <dbReference type="Rhea" id="RHEA:53370"/>
    </physiologicalReaction>
</comment>
<evidence type="ECO:0000256" key="10">
    <source>
        <dbReference type="ARBA" id="ARBA00047652"/>
    </source>
</evidence>
<dbReference type="GO" id="GO:0017150">
    <property type="term" value="F:tRNA dihydrouridine synthase activity"/>
    <property type="evidence" value="ECO:0007669"/>
    <property type="project" value="UniProtKB-UniRule"/>
</dbReference>
<comment type="caution">
    <text evidence="17">The sequence shown here is derived from an EMBL/GenBank/DDBJ whole genome shotgun (WGS) entry which is preliminary data.</text>
</comment>
<comment type="similarity">
    <text evidence="8">Belongs to the Dus family. Dus1 subfamily.</text>
</comment>
<protein>
    <recommendedName>
        <fullName evidence="14">tRNA-dihydrouridine(47) synthase [NAD(P)(+)]</fullName>
        <ecNumber evidence="14">1.3.1.-</ecNumber>
    </recommendedName>
    <alternativeName>
        <fullName evidence="14">tRNA-dihydrouridine synthase 3</fullName>
    </alternativeName>
</protein>
<evidence type="ECO:0000259" key="16">
    <source>
        <dbReference type="PROSITE" id="PS50103"/>
    </source>
</evidence>
<sequence length="711" mass="80209">MAATNSSAETERSSDRSHKKKQKHKHKSSDSCDVTVDEDVIGQKNGERINSEGDNERHADKKKKKDKKRKRDKEVSTHNDIGEDAYIQSKPDADKKKKEKKRKSDKARKFTDDNDENSVKRRRNNHKVDEADGPSHSINGTHAKNEQNKKYFPFEYEHILAPMVGASELAFRLLCRKYGATLAYTPMMSASQFVEEAAAVKSSTSSTATIANSNICEFQTIPEDRPLVCHFSANNPEHFAKAASLVEPFCDAIDLNLGCPQRTAYVGHFGSYLLGEEDRNLVLDIIRAGCKAVSIPIFVKIRLLDTIDETIKLCHQLRDAGASLIAIHARYRATWERTGPGARDGPALLDQVALVKKSMPDFPIISNGNVITYKDVVSNRRDTKADGIMSAEGILNDPAIYLQRFGDVSVDKDMDVKIPLLSPLNRSDSNERINGSKDSREKSWRKLNKKLRKIESIETKLSDGFILDDDQQKLLSAKSAILSELKRLEISISDNSQEATATTAKQLQPTTIKLGDLFRTGTDKVALAKEYLSLVRKYPTKIRSVVFHTRRMCKDLLEQYQLMEECIACTSIDEVDAVMSKCASYIKNPETFHFDRAKAARDKEALEWKKREEGKRKAYEARMIRKAKREGLADVEHYLRIGAEVPTKEVINKLKSIPRDEALAMWKKNHSQHCMSYHLDVGGCKRDRACAFLHVEAKDGNRFDEVDEVAG</sequence>
<evidence type="ECO:0000256" key="8">
    <source>
        <dbReference type="ARBA" id="ARBA00038313"/>
    </source>
</evidence>
<comment type="cofactor">
    <cofactor evidence="1 14">
        <name>FMN</name>
        <dbReference type="ChEBI" id="CHEBI:58210"/>
    </cofactor>
</comment>
<evidence type="ECO:0000256" key="9">
    <source>
        <dbReference type="ARBA" id="ARBA00047287"/>
    </source>
</evidence>
<dbReference type="EC" id="1.3.1.-" evidence="14"/>
<evidence type="ECO:0000256" key="15">
    <source>
        <dbReference type="SAM" id="MobiDB-lite"/>
    </source>
</evidence>
<feature type="compositionally biased region" description="Basic and acidic residues" evidence="15">
    <location>
        <begin position="72"/>
        <end position="81"/>
    </location>
</feature>
<keyword evidence="13 14" id="KW-0479">Metal-binding</keyword>
<keyword evidence="13 14" id="KW-0863">Zinc-finger</keyword>
<gene>
    <name evidence="17" type="ORF">HJC23_010733</name>
</gene>
<evidence type="ECO:0000256" key="7">
    <source>
        <dbReference type="ARBA" id="ARBA00023027"/>
    </source>
</evidence>
<evidence type="ECO:0000313" key="17">
    <source>
        <dbReference type="EMBL" id="KAL3791873.1"/>
    </source>
</evidence>
<dbReference type="AlphaFoldDB" id="A0ABD3PUS1"/>
<proteinExistence type="inferred from homology"/>
<evidence type="ECO:0000256" key="5">
    <source>
        <dbReference type="ARBA" id="ARBA00022857"/>
    </source>
</evidence>
<dbReference type="GO" id="GO:0050660">
    <property type="term" value="F:flavin adenine dinucleotide binding"/>
    <property type="evidence" value="ECO:0007669"/>
    <property type="project" value="UniProtKB-UniRule"/>
</dbReference>
<dbReference type="InterPro" id="IPR000571">
    <property type="entry name" value="Znf_CCCH"/>
</dbReference>
<evidence type="ECO:0000256" key="2">
    <source>
        <dbReference type="ARBA" id="ARBA00022630"/>
    </source>
</evidence>
<comment type="catalytic activity">
    <reaction evidence="9">
        <text>5,6-dihydrouridine(17) in tRNA + NAD(+) = uridine(17) in tRNA + NADH + H(+)</text>
        <dbReference type="Rhea" id="RHEA:53372"/>
        <dbReference type="Rhea" id="RHEA-COMP:13541"/>
        <dbReference type="Rhea" id="RHEA-COMP:13542"/>
        <dbReference type="ChEBI" id="CHEBI:15378"/>
        <dbReference type="ChEBI" id="CHEBI:57540"/>
        <dbReference type="ChEBI" id="CHEBI:57945"/>
        <dbReference type="ChEBI" id="CHEBI:65315"/>
        <dbReference type="ChEBI" id="CHEBI:74443"/>
        <dbReference type="EC" id="1.3.1.88"/>
    </reaction>
    <physiologicalReaction direction="right-to-left" evidence="9">
        <dbReference type="Rhea" id="RHEA:53374"/>
    </physiologicalReaction>
</comment>
<feature type="compositionally biased region" description="Basic and acidic residues" evidence="15">
    <location>
        <begin position="45"/>
        <end position="59"/>
    </location>
</feature>
<feature type="zinc finger region" description="C3H1-type" evidence="13">
    <location>
        <begin position="668"/>
        <end position="697"/>
    </location>
</feature>
<feature type="compositionally biased region" description="Basic residues" evidence="15">
    <location>
        <begin position="97"/>
        <end position="106"/>
    </location>
</feature>
<evidence type="ECO:0000256" key="13">
    <source>
        <dbReference type="PROSITE-ProRule" id="PRU00723"/>
    </source>
</evidence>
<dbReference type="PROSITE" id="PS50103">
    <property type="entry name" value="ZF_C3H1"/>
    <property type="match status" value="1"/>
</dbReference>
<dbReference type="CDD" id="cd02801">
    <property type="entry name" value="DUS_like_FMN"/>
    <property type="match status" value="1"/>
</dbReference>